<gene>
    <name evidence="2" type="ORF">DI598_05015</name>
</gene>
<keyword evidence="1" id="KW-0812">Transmembrane</keyword>
<feature type="transmembrane region" description="Helical" evidence="1">
    <location>
        <begin position="12"/>
        <end position="32"/>
    </location>
</feature>
<dbReference type="AlphaFoldDB" id="A0A2W5H539"/>
<evidence type="ECO:0000256" key="1">
    <source>
        <dbReference type="SAM" id="Phobius"/>
    </source>
</evidence>
<feature type="transmembrane region" description="Helical" evidence="1">
    <location>
        <begin position="79"/>
        <end position="95"/>
    </location>
</feature>
<evidence type="ECO:0000313" key="3">
    <source>
        <dbReference type="Proteomes" id="UP000249645"/>
    </source>
</evidence>
<feature type="non-terminal residue" evidence="2">
    <location>
        <position position="185"/>
    </location>
</feature>
<feature type="transmembrane region" description="Helical" evidence="1">
    <location>
        <begin position="137"/>
        <end position="156"/>
    </location>
</feature>
<protein>
    <submittedName>
        <fullName evidence="2">Uncharacterized protein</fullName>
    </submittedName>
</protein>
<comment type="caution">
    <text evidence="2">The sequence shown here is derived from an EMBL/GenBank/DDBJ whole genome shotgun (WGS) entry which is preliminary data.</text>
</comment>
<keyword evidence="1" id="KW-0472">Membrane</keyword>
<feature type="transmembrane region" description="Helical" evidence="1">
    <location>
        <begin position="44"/>
        <end position="67"/>
    </location>
</feature>
<accession>A0A2W5H539</accession>
<keyword evidence="1" id="KW-1133">Transmembrane helix</keyword>
<name>A0A2W5H539_9SPHI</name>
<sequence length="185" mass="22040">MNKQPWIYSKKGDCLFILLPPILILLLIAIFQKQVQIFESKFSFLSWLFFIVFIDVAHVYATLFKVYFKPTVFAKRKSLYIVLPIVCFFIGLLLFSFGNLIFWRVMAYVAVFHFIRQQYGFMRLYSRGEVSNKLYRFIDNLMIYAATGYPMVYWFASSNGKFNWFVDGEFLPFKMAPYMKILEIT</sequence>
<dbReference type="Proteomes" id="UP000249645">
    <property type="component" value="Unassembled WGS sequence"/>
</dbReference>
<dbReference type="EMBL" id="QFOI01000057">
    <property type="protein sequence ID" value="PZP50702.1"/>
    <property type="molecule type" value="Genomic_DNA"/>
</dbReference>
<organism evidence="2 3">
    <name type="scientific">Pseudopedobacter saltans</name>
    <dbReference type="NCBI Taxonomy" id="151895"/>
    <lineage>
        <taxon>Bacteria</taxon>
        <taxon>Pseudomonadati</taxon>
        <taxon>Bacteroidota</taxon>
        <taxon>Sphingobacteriia</taxon>
        <taxon>Sphingobacteriales</taxon>
        <taxon>Sphingobacteriaceae</taxon>
        <taxon>Pseudopedobacter</taxon>
    </lineage>
</organism>
<evidence type="ECO:0000313" key="2">
    <source>
        <dbReference type="EMBL" id="PZP50702.1"/>
    </source>
</evidence>
<proteinExistence type="predicted"/>
<reference evidence="2 3" key="1">
    <citation type="submission" date="2017-11" db="EMBL/GenBank/DDBJ databases">
        <title>Infants hospitalized years apart are colonized by the same room-sourced microbial strains.</title>
        <authorList>
            <person name="Brooks B."/>
            <person name="Olm M.R."/>
            <person name="Firek B.A."/>
            <person name="Baker R."/>
            <person name="Thomas B.C."/>
            <person name="Morowitz M.J."/>
            <person name="Banfield J.F."/>
        </authorList>
    </citation>
    <scope>NUCLEOTIDE SEQUENCE [LARGE SCALE GENOMIC DNA]</scope>
    <source>
        <strain evidence="2">S2_009_000_R2_76</strain>
    </source>
</reference>